<dbReference type="EMBL" id="JBHTJT010000059">
    <property type="protein sequence ID" value="MFD0982552.1"/>
    <property type="molecule type" value="Genomic_DNA"/>
</dbReference>
<dbReference type="SUPFAM" id="SSF46689">
    <property type="entry name" value="Homeodomain-like"/>
    <property type="match status" value="1"/>
</dbReference>
<keyword evidence="1" id="KW-0805">Transcription regulation</keyword>
<evidence type="ECO:0000259" key="3">
    <source>
        <dbReference type="PROSITE" id="PS01124"/>
    </source>
</evidence>
<organism evidence="4 5">
    <name type="scientific">Tropicimonas aquimaris</name>
    <dbReference type="NCBI Taxonomy" id="914152"/>
    <lineage>
        <taxon>Bacteria</taxon>
        <taxon>Pseudomonadati</taxon>
        <taxon>Pseudomonadota</taxon>
        <taxon>Alphaproteobacteria</taxon>
        <taxon>Rhodobacterales</taxon>
        <taxon>Roseobacteraceae</taxon>
        <taxon>Tropicimonas</taxon>
    </lineage>
</organism>
<dbReference type="RefSeq" id="WP_386078675.1">
    <property type="nucleotide sequence ID" value="NZ_JBHTJT010000059.1"/>
</dbReference>
<dbReference type="PROSITE" id="PS01124">
    <property type="entry name" value="HTH_ARAC_FAMILY_2"/>
    <property type="match status" value="1"/>
</dbReference>
<dbReference type="InterPro" id="IPR053142">
    <property type="entry name" value="PchR_regulatory_protein"/>
</dbReference>
<reference evidence="5" key="1">
    <citation type="journal article" date="2019" name="Int. J. Syst. Evol. Microbiol.">
        <title>The Global Catalogue of Microorganisms (GCM) 10K type strain sequencing project: providing services to taxonomists for standard genome sequencing and annotation.</title>
        <authorList>
            <consortium name="The Broad Institute Genomics Platform"/>
            <consortium name="The Broad Institute Genome Sequencing Center for Infectious Disease"/>
            <person name="Wu L."/>
            <person name="Ma J."/>
        </authorList>
    </citation>
    <scope>NUCLEOTIDE SEQUENCE [LARGE SCALE GENOMIC DNA]</scope>
    <source>
        <strain evidence="5">CCUG 60524</strain>
    </source>
</reference>
<dbReference type="Pfam" id="PF12833">
    <property type="entry name" value="HTH_18"/>
    <property type="match status" value="1"/>
</dbReference>
<dbReference type="Gene3D" id="1.10.10.60">
    <property type="entry name" value="Homeodomain-like"/>
    <property type="match status" value="1"/>
</dbReference>
<dbReference type="InterPro" id="IPR018060">
    <property type="entry name" value="HTH_AraC"/>
</dbReference>
<dbReference type="PANTHER" id="PTHR47893">
    <property type="entry name" value="REGULATORY PROTEIN PCHR"/>
    <property type="match status" value="1"/>
</dbReference>
<proteinExistence type="predicted"/>
<evidence type="ECO:0000256" key="1">
    <source>
        <dbReference type="ARBA" id="ARBA00023015"/>
    </source>
</evidence>
<gene>
    <name evidence="4" type="ORF">ACFQ2S_23215</name>
</gene>
<evidence type="ECO:0000313" key="4">
    <source>
        <dbReference type="EMBL" id="MFD0982552.1"/>
    </source>
</evidence>
<sequence>MSDPIAQVSKPLAGLAPRVLCKTARDRLPKGLGGFRLSSYYSNERSKLSRRQFTGKATLNLHNPRDGEAAVAISDIGSLSLAYVKSTGHDVVLSELQRPNLLVPVKGTLSSRNEHVQFERKDEPWILIGRGTRETTVLPDPEAHYEAFVLSMPSQRLGDRLSRLEARGGMVWGDASKDQDLHLARLTLALATQVALAGKREIEANLADAWTTVLIGQINSCLEAFLGPASRQPPGRVHALSLTYVRKAEELIYERPDEIGSLRDIARHVGISERTLQTAFRKVRGATPTQVLSQARLQCARRALLDRNGPTTVSDVCQMYGIEHHGRFSKLYKEVFGEQPVATLTSRRTT</sequence>
<evidence type="ECO:0000313" key="5">
    <source>
        <dbReference type="Proteomes" id="UP001597108"/>
    </source>
</evidence>
<keyword evidence="5" id="KW-1185">Reference proteome</keyword>
<feature type="domain" description="HTH araC/xylS-type" evidence="3">
    <location>
        <begin position="246"/>
        <end position="346"/>
    </location>
</feature>
<dbReference type="SMART" id="SM00342">
    <property type="entry name" value="HTH_ARAC"/>
    <property type="match status" value="1"/>
</dbReference>
<dbReference type="Proteomes" id="UP001597108">
    <property type="component" value="Unassembled WGS sequence"/>
</dbReference>
<dbReference type="InterPro" id="IPR009057">
    <property type="entry name" value="Homeodomain-like_sf"/>
</dbReference>
<dbReference type="PANTHER" id="PTHR47893:SF1">
    <property type="entry name" value="REGULATORY PROTEIN PCHR"/>
    <property type="match status" value="1"/>
</dbReference>
<protein>
    <submittedName>
        <fullName evidence="4">Helix-turn-helix transcriptional regulator</fullName>
    </submittedName>
</protein>
<comment type="caution">
    <text evidence="4">The sequence shown here is derived from an EMBL/GenBank/DDBJ whole genome shotgun (WGS) entry which is preliminary data.</text>
</comment>
<accession>A0ABW3IWJ0</accession>
<keyword evidence="2" id="KW-0804">Transcription</keyword>
<evidence type="ECO:0000256" key="2">
    <source>
        <dbReference type="ARBA" id="ARBA00023163"/>
    </source>
</evidence>
<name>A0ABW3IWJ0_9RHOB</name>